<evidence type="ECO:0000313" key="3">
    <source>
        <dbReference type="EMBL" id="GAA1593708.1"/>
    </source>
</evidence>
<reference evidence="3 4" key="1">
    <citation type="journal article" date="2019" name="Int. J. Syst. Evol. Microbiol.">
        <title>The Global Catalogue of Microorganisms (GCM) 10K type strain sequencing project: providing services to taxonomists for standard genome sequencing and annotation.</title>
        <authorList>
            <consortium name="The Broad Institute Genomics Platform"/>
            <consortium name="The Broad Institute Genome Sequencing Center for Infectious Disease"/>
            <person name="Wu L."/>
            <person name="Ma J."/>
        </authorList>
    </citation>
    <scope>NUCLEOTIDE SEQUENCE [LARGE SCALE GENOMIC DNA]</scope>
    <source>
        <strain evidence="3 4">JCM 14969</strain>
    </source>
</reference>
<accession>A0ABN2E4F8</accession>
<sequence length="550" mass="56651">MAKHRAVHAAASRWLPGAAVAVVAAVIATVLLRPDGQDPPRGAGSPRPTASVTSPAAPCAVVRVVAASSFQPMLESVASQVGQGPDCVQLKTMYADGRAAAAALAIYKANVWIPDDSTWSSSVADVKLATDAAGAGAVLATSPLYMVSDAATGARLRTAGGSWAALAKLVDQRVLRLVVRDPAGSGDGLIGTGAAAEAVWKGQGMDASALWLSRARGRTRTAVTARETLQLKAGEVGLVPEYALAAAPTAGLSVLPGTDFAATLRYTWLPIAAGAADAKRLAGLKRLQAALSGPGAAEARAGARLRDAKGAAVTDGGAALLSTKLAKPLPVLDGHHVDHLFATWYPGDRRTDALIVVDVSGSMGEPAPGSTTPLIVLVREGVRSLGGLLPNDARLGLWEFGARIEGRRDYRQLLREAVLDAGQRRALARALATLSARRTGTGLHDTILAAYTSARDSFRPGVPNQVMVFTDGLNQDDPGGLTAAQLAVRLRAVRDPKRPVQLSVVAFGDRQAAEVIGAAVKPVDGYVDLLTTPDEVGAVFIHVAAGGLHH</sequence>
<proteinExistence type="predicted"/>
<evidence type="ECO:0000313" key="4">
    <source>
        <dbReference type="Proteomes" id="UP001500393"/>
    </source>
</evidence>
<comment type="caution">
    <text evidence="3">The sequence shown here is derived from an EMBL/GenBank/DDBJ whole genome shotgun (WGS) entry which is preliminary data.</text>
</comment>
<name>A0ABN2E4F8_9ACTN</name>
<dbReference type="RefSeq" id="WP_344218808.1">
    <property type="nucleotide sequence ID" value="NZ_BAAAOS010000040.1"/>
</dbReference>
<protein>
    <recommendedName>
        <fullName evidence="2">VWFA domain-containing protein</fullName>
    </recommendedName>
</protein>
<evidence type="ECO:0000259" key="2">
    <source>
        <dbReference type="PROSITE" id="PS50234"/>
    </source>
</evidence>
<dbReference type="Gene3D" id="3.40.50.410">
    <property type="entry name" value="von Willebrand factor, type A domain"/>
    <property type="match status" value="1"/>
</dbReference>
<keyword evidence="1" id="KW-0812">Transmembrane</keyword>
<gene>
    <name evidence="3" type="ORF">GCM10009789_54720</name>
</gene>
<dbReference type="InterPro" id="IPR036465">
    <property type="entry name" value="vWFA_dom_sf"/>
</dbReference>
<dbReference type="Proteomes" id="UP001500393">
    <property type="component" value="Unassembled WGS sequence"/>
</dbReference>
<dbReference type="PROSITE" id="PS50234">
    <property type="entry name" value="VWFA"/>
    <property type="match status" value="1"/>
</dbReference>
<keyword evidence="1" id="KW-0472">Membrane</keyword>
<dbReference type="SMART" id="SM00327">
    <property type="entry name" value="VWA"/>
    <property type="match status" value="1"/>
</dbReference>
<keyword evidence="4" id="KW-1185">Reference proteome</keyword>
<feature type="transmembrane region" description="Helical" evidence="1">
    <location>
        <begin position="12"/>
        <end position="32"/>
    </location>
</feature>
<dbReference type="SUPFAM" id="SSF53300">
    <property type="entry name" value="vWA-like"/>
    <property type="match status" value="1"/>
</dbReference>
<keyword evidence="1" id="KW-1133">Transmembrane helix</keyword>
<feature type="domain" description="VWFA" evidence="2">
    <location>
        <begin position="352"/>
        <end position="509"/>
    </location>
</feature>
<dbReference type="Pfam" id="PF00092">
    <property type="entry name" value="VWA"/>
    <property type="match status" value="1"/>
</dbReference>
<evidence type="ECO:0000256" key="1">
    <source>
        <dbReference type="SAM" id="Phobius"/>
    </source>
</evidence>
<dbReference type="EMBL" id="BAAAOS010000040">
    <property type="protein sequence ID" value="GAA1593708.1"/>
    <property type="molecule type" value="Genomic_DNA"/>
</dbReference>
<organism evidence="3 4">
    <name type="scientific">Kribbella sancticallisti</name>
    <dbReference type="NCBI Taxonomy" id="460087"/>
    <lineage>
        <taxon>Bacteria</taxon>
        <taxon>Bacillati</taxon>
        <taxon>Actinomycetota</taxon>
        <taxon>Actinomycetes</taxon>
        <taxon>Propionibacteriales</taxon>
        <taxon>Kribbellaceae</taxon>
        <taxon>Kribbella</taxon>
    </lineage>
</organism>
<dbReference type="Pfam" id="PF13531">
    <property type="entry name" value="SBP_bac_11"/>
    <property type="match status" value="1"/>
</dbReference>
<dbReference type="InterPro" id="IPR002035">
    <property type="entry name" value="VWF_A"/>
</dbReference>